<feature type="transmembrane region" description="Helical" evidence="9">
    <location>
        <begin position="58"/>
        <end position="79"/>
    </location>
</feature>
<dbReference type="GO" id="GO:0004965">
    <property type="term" value="F:G protein-coupled GABA receptor activity"/>
    <property type="evidence" value="ECO:0007669"/>
    <property type="project" value="InterPro"/>
</dbReference>
<comment type="subcellular location">
    <subcellularLocation>
        <location evidence="1">Membrane</location>
        <topology evidence="1">Multi-pass membrane protein</topology>
    </subcellularLocation>
</comment>
<keyword evidence="8" id="KW-0807">Transducer</keyword>
<dbReference type="CTD" id="6749487"/>
<feature type="domain" description="G-protein coupled receptors family 3 profile" evidence="10">
    <location>
        <begin position="11"/>
        <end position="94"/>
    </location>
</feature>
<keyword evidence="3 9" id="KW-1133">Transmembrane helix</keyword>
<accession>B3RJ60</accession>
<keyword evidence="6" id="KW-0675">Receptor</keyword>
<feature type="transmembrane region" description="Helical" evidence="9">
    <location>
        <begin position="16"/>
        <end position="37"/>
    </location>
</feature>
<dbReference type="KEGG" id="tad:TRIADDRAFT_52581"/>
<name>B3RJ60_TRIAD</name>
<dbReference type="RefSeq" id="XP_002108272.1">
    <property type="nucleotide sequence ID" value="XM_002108236.1"/>
</dbReference>
<dbReference type="PANTHER" id="PTHR10519:SF20">
    <property type="entry name" value="G-PROTEIN COUPLED RECEPTOR 156-RELATED"/>
    <property type="match status" value="1"/>
</dbReference>
<keyword evidence="4" id="KW-0297">G-protein coupled receptor</keyword>
<dbReference type="Proteomes" id="UP000009022">
    <property type="component" value="Unassembled WGS sequence"/>
</dbReference>
<sequence>MGIDDSTSYLNTYCKIIPWLNSIGFSLAAGSLFAKTYRAYKVLTTRFRITSPLKDSHLLAIVLILMAIEAILLTFWTAIDPLKAEKMAAPPISDPNRYKYKIVHTYWMKGNAKPSSIRFRMNENASSRMASEKYESAMGNSELMLSCSEYKRGCEENKARIVR</sequence>
<protein>
    <recommendedName>
        <fullName evidence="10">G-protein coupled receptors family 3 profile domain-containing protein</fullName>
    </recommendedName>
</protein>
<keyword evidence="2 9" id="KW-0812">Transmembrane</keyword>
<gene>
    <name evidence="11" type="ORF">TRIADDRAFT_52581</name>
</gene>
<evidence type="ECO:0000256" key="9">
    <source>
        <dbReference type="SAM" id="Phobius"/>
    </source>
</evidence>
<dbReference type="EMBL" id="DS985241">
    <property type="protein sequence ID" value="EDV29070.1"/>
    <property type="molecule type" value="Genomic_DNA"/>
</dbReference>
<organism evidence="11 12">
    <name type="scientific">Trichoplax adhaerens</name>
    <name type="common">Trichoplax reptans</name>
    <dbReference type="NCBI Taxonomy" id="10228"/>
    <lineage>
        <taxon>Eukaryota</taxon>
        <taxon>Metazoa</taxon>
        <taxon>Placozoa</taxon>
        <taxon>Uniplacotomia</taxon>
        <taxon>Trichoplacea</taxon>
        <taxon>Trichoplacidae</taxon>
        <taxon>Trichoplax</taxon>
    </lineage>
</organism>
<evidence type="ECO:0000313" key="12">
    <source>
        <dbReference type="Proteomes" id="UP000009022"/>
    </source>
</evidence>
<evidence type="ECO:0000259" key="10">
    <source>
        <dbReference type="Pfam" id="PF00003"/>
    </source>
</evidence>
<keyword evidence="7" id="KW-0325">Glycoprotein</keyword>
<evidence type="ECO:0000256" key="5">
    <source>
        <dbReference type="ARBA" id="ARBA00023136"/>
    </source>
</evidence>
<evidence type="ECO:0000256" key="4">
    <source>
        <dbReference type="ARBA" id="ARBA00023040"/>
    </source>
</evidence>
<reference evidence="11 12" key="1">
    <citation type="journal article" date="2008" name="Nature">
        <title>The Trichoplax genome and the nature of placozoans.</title>
        <authorList>
            <person name="Srivastava M."/>
            <person name="Begovic E."/>
            <person name="Chapman J."/>
            <person name="Putnam N.H."/>
            <person name="Hellsten U."/>
            <person name="Kawashima T."/>
            <person name="Kuo A."/>
            <person name="Mitros T."/>
            <person name="Salamov A."/>
            <person name="Carpenter M.L."/>
            <person name="Signorovitch A.Y."/>
            <person name="Moreno M.A."/>
            <person name="Kamm K."/>
            <person name="Grimwood J."/>
            <person name="Schmutz J."/>
            <person name="Shapiro H."/>
            <person name="Grigoriev I.V."/>
            <person name="Buss L.W."/>
            <person name="Schierwater B."/>
            <person name="Dellaporta S.L."/>
            <person name="Rokhsar D.S."/>
        </authorList>
    </citation>
    <scope>NUCLEOTIDE SEQUENCE [LARGE SCALE GENOMIC DNA]</scope>
    <source>
        <strain evidence="11 12">Grell-BS-1999</strain>
    </source>
</reference>
<dbReference type="PRINTS" id="PR01176">
    <property type="entry name" value="GABABRECEPTR"/>
</dbReference>
<dbReference type="STRING" id="10228.B3RJ60"/>
<evidence type="ECO:0000256" key="3">
    <source>
        <dbReference type="ARBA" id="ARBA00022989"/>
    </source>
</evidence>
<dbReference type="GeneID" id="6749487"/>
<proteinExistence type="predicted"/>
<evidence type="ECO:0000256" key="6">
    <source>
        <dbReference type="ARBA" id="ARBA00023170"/>
    </source>
</evidence>
<keyword evidence="5 9" id="KW-0472">Membrane</keyword>
<keyword evidence="12" id="KW-1185">Reference proteome</keyword>
<evidence type="ECO:0000313" key="11">
    <source>
        <dbReference type="EMBL" id="EDV29070.1"/>
    </source>
</evidence>
<dbReference type="InterPro" id="IPR002455">
    <property type="entry name" value="GPCR3_GABA-B"/>
</dbReference>
<dbReference type="InterPro" id="IPR017978">
    <property type="entry name" value="GPCR_3_C"/>
</dbReference>
<dbReference type="AlphaFoldDB" id="B3RJ60"/>
<dbReference type="GO" id="GO:0016020">
    <property type="term" value="C:membrane"/>
    <property type="evidence" value="ECO:0007669"/>
    <property type="project" value="UniProtKB-SubCell"/>
</dbReference>
<evidence type="ECO:0000256" key="7">
    <source>
        <dbReference type="ARBA" id="ARBA00023180"/>
    </source>
</evidence>
<dbReference type="HOGENOM" id="CLU_1629199_0_0_1"/>
<evidence type="ECO:0000256" key="2">
    <source>
        <dbReference type="ARBA" id="ARBA00022692"/>
    </source>
</evidence>
<evidence type="ECO:0000256" key="8">
    <source>
        <dbReference type="ARBA" id="ARBA00023224"/>
    </source>
</evidence>
<dbReference type="InParanoid" id="B3RJ60"/>
<evidence type="ECO:0000256" key="1">
    <source>
        <dbReference type="ARBA" id="ARBA00004141"/>
    </source>
</evidence>
<dbReference type="PhylomeDB" id="B3RJ60"/>
<dbReference type="PANTHER" id="PTHR10519">
    <property type="entry name" value="GABA-B RECEPTOR"/>
    <property type="match status" value="1"/>
</dbReference>
<dbReference type="OrthoDB" id="2116838at2759"/>
<dbReference type="Pfam" id="PF00003">
    <property type="entry name" value="7tm_3"/>
    <property type="match status" value="1"/>
</dbReference>